<dbReference type="PROSITE" id="PS51257">
    <property type="entry name" value="PROKAR_LIPOPROTEIN"/>
    <property type="match status" value="1"/>
</dbReference>
<organism evidence="1 2">
    <name type="scientific">Rufibacter radiotolerans</name>
    <dbReference type="NCBI Taxonomy" id="1379910"/>
    <lineage>
        <taxon>Bacteria</taxon>
        <taxon>Pseudomonadati</taxon>
        <taxon>Bacteroidota</taxon>
        <taxon>Cytophagia</taxon>
        <taxon>Cytophagales</taxon>
        <taxon>Hymenobacteraceae</taxon>
        <taxon>Rufibacter</taxon>
    </lineage>
</organism>
<dbReference type="Pfam" id="PF14054">
    <property type="entry name" value="DUF4249"/>
    <property type="match status" value="1"/>
</dbReference>
<proteinExistence type="predicted"/>
<gene>
    <name evidence="1" type="ORF">TH63_14250</name>
</gene>
<accession>A0A0H4VRG2</accession>
<protein>
    <recommendedName>
        <fullName evidence="3">DUF4249 domain-containing protein</fullName>
    </recommendedName>
</protein>
<dbReference type="KEGG" id="ruf:TH63_14250"/>
<dbReference type="OrthoDB" id="1115009at2"/>
<evidence type="ECO:0000313" key="1">
    <source>
        <dbReference type="EMBL" id="AKQ46527.1"/>
    </source>
</evidence>
<name>A0A0H4VRG2_9BACT</name>
<dbReference type="InterPro" id="IPR025345">
    <property type="entry name" value="DUF4249"/>
</dbReference>
<keyword evidence="2" id="KW-1185">Reference proteome</keyword>
<evidence type="ECO:0000313" key="2">
    <source>
        <dbReference type="Proteomes" id="UP000036458"/>
    </source>
</evidence>
<dbReference type="RefSeq" id="WP_048921525.1">
    <property type="nucleotide sequence ID" value="NZ_CP010777.1"/>
</dbReference>
<reference evidence="1 2" key="1">
    <citation type="submission" date="2015-01" db="EMBL/GenBank/DDBJ databases">
        <title>Rufibacter sp./DG31D/ whole genome sequencing.</title>
        <authorList>
            <person name="Kim M.K."/>
            <person name="Srinivasan S."/>
            <person name="Lee J.-J."/>
        </authorList>
    </citation>
    <scope>NUCLEOTIDE SEQUENCE [LARGE SCALE GENOMIC DNA]</scope>
    <source>
        <strain evidence="1 2">DG31D</strain>
    </source>
</reference>
<dbReference type="PATRIC" id="fig|1379910.4.peg.3102"/>
<dbReference type="EMBL" id="CP010777">
    <property type="protein sequence ID" value="AKQ46527.1"/>
    <property type="molecule type" value="Genomic_DNA"/>
</dbReference>
<dbReference type="Proteomes" id="UP000036458">
    <property type="component" value="Chromosome"/>
</dbReference>
<sequence length="312" mass="34917">MFRFSLPLISEKHLIISRRLLLGLGLAVGLSACETTVEIDVPTHTPKLAVQFNLNTEDPNQALIVGRSQPVLASDNLWRDGLVTTATVAIKDQNGVLKQGFVFKPFEFGMTQGSYKPTNVFTPVPGQTYVLSISAPGFAPIEGKLTQPAEVPVATASFQPDARNDQYEFRGLLKIQINDAPAEKDYYRFFLKLFDDQGRQVGTLYPDNENDEVFGEDVEQITPGKVFDDGWAKQGAITYSDRVITHIGSGYPVKYIEVTLQHLTQDLYLYERSRENYTEDNPFAEPLNLYSNIRNGYGNFGGITTTKYRINL</sequence>
<evidence type="ECO:0008006" key="3">
    <source>
        <dbReference type="Google" id="ProtNLM"/>
    </source>
</evidence>
<dbReference type="STRING" id="1379910.TH63_14250"/>
<dbReference type="AlphaFoldDB" id="A0A0H4VRG2"/>